<comment type="cofactor">
    <cofactor evidence="1">
        <name>Zn(2+)</name>
        <dbReference type="ChEBI" id="CHEBI:29105"/>
    </cofactor>
</comment>
<dbReference type="CDD" id="cd07340">
    <property type="entry name" value="M48B_Htpx_like"/>
    <property type="match status" value="1"/>
</dbReference>
<reference evidence="13 14" key="1">
    <citation type="submission" date="2021-05" db="EMBL/GenBank/DDBJ databases">
        <title>Mycobacterium acidophilum sp. nov., an extremely acid-tolerant member of the genus Mycobacterium.</title>
        <authorList>
            <person name="Xia J."/>
        </authorList>
    </citation>
    <scope>NUCLEOTIDE SEQUENCE [LARGE SCALE GENOMIC DNA]</scope>
    <source>
        <strain evidence="13 14">M1</strain>
    </source>
</reference>
<keyword evidence="2" id="KW-1003">Cell membrane</keyword>
<organism evidence="13 14">
    <name type="scientific">Mycolicibacter acidiphilus</name>
    <dbReference type="NCBI Taxonomy" id="2835306"/>
    <lineage>
        <taxon>Bacteria</taxon>
        <taxon>Bacillati</taxon>
        <taxon>Actinomycetota</taxon>
        <taxon>Actinomycetes</taxon>
        <taxon>Mycobacteriales</taxon>
        <taxon>Mycobacteriaceae</taxon>
        <taxon>Mycolicibacter</taxon>
    </lineage>
</organism>
<comment type="caution">
    <text evidence="13">The sequence shown here is derived from an EMBL/GenBank/DDBJ whole genome shotgun (WGS) entry which is preliminary data.</text>
</comment>
<evidence type="ECO:0000256" key="3">
    <source>
        <dbReference type="ARBA" id="ARBA00022670"/>
    </source>
</evidence>
<dbReference type="EMBL" id="JAHCLR010000006">
    <property type="protein sequence ID" value="MBS9533027.1"/>
    <property type="molecule type" value="Genomic_DNA"/>
</dbReference>
<dbReference type="InterPro" id="IPR050083">
    <property type="entry name" value="HtpX_protease"/>
</dbReference>
<feature type="transmembrane region" description="Helical" evidence="11">
    <location>
        <begin position="53"/>
        <end position="74"/>
    </location>
</feature>
<evidence type="ECO:0000256" key="6">
    <source>
        <dbReference type="ARBA" id="ARBA00022801"/>
    </source>
</evidence>
<dbReference type="Gene3D" id="3.30.2010.10">
    <property type="entry name" value="Metalloproteases ('zincins'), catalytic domain"/>
    <property type="match status" value="1"/>
</dbReference>
<dbReference type="PANTHER" id="PTHR43221">
    <property type="entry name" value="PROTEASE HTPX"/>
    <property type="match status" value="1"/>
</dbReference>
<keyword evidence="14" id="KW-1185">Reference proteome</keyword>
<evidence type="ECO:0000259" key="12">
    <source>
        <dbReference type="Pfam" id="PF01435"/>
    </source>
</evidence>
<evidence type="ECO:0000256" key="7">
    <source>
        <dbReference type="ARBA" id="ARBA00022833"/>
    </source>
</evidence>
<keyword evidence="3" id="KW-0645">Protease</keyword>
<keyword evidence="6" id="KW-0378">Hydrolase</keyword>
<feature type="transmembrane region" description="Helical" evidence="11">
    <location>
        <begin position="20"/>
        <end position="41"/>
    </location>
</feature>
<name>A0ABS5RFH8_9MYCO</name>
<feature type="transmembrane region" description="Helical" evidence="11">
    <location>
        <begin position="224"/>
        <end position="244"/>
    </location>
</feature>
<evidence type="ECO:0000256" key="2">
    <source>
        <dbReference type="ARBA" id="ARBA00022475"/>
    </source>
</evidence>
<dbReference type="Proteomes" id="UP001519535">
    <property type="component" value="Unassembled WGS sequence"/>
</dbReference>
<evidence type="ECO:0000256" key="4">
    <source>
        <dbReference type="ARBA" id="ARBA00022692"/>
    </source>
</evidence>
<evidence type="ECO:0000256" key="8">
    <source>
        <dbReference type="ARBA" id="ARBA00022989"/>
    </source>
</evidence>
<accession>A0ABS5RFH8</accession>
<proteinExistence type="predicted"/>
<evidence type="ECO:0000256" key="9">
    <source>
        <dbReference type="ARBA" id="ARBA00023049"/>
    </source>
</evidence>
<dbReference type="RefSeq" id="WP_214091907.1">
    <property type="nucleotide sequence ID" value="NZ_JAHCLR010000006.1"/>
</dbReference>
<keyword evidence="10 11" id="KW-0472">Membrane</keyword>
<keyword evidence="4 11" id="KW-0812">Transmembrane</keyword>
<dbReference type="InterPro" id="IPR001915">
    <property type="entry name" value="Peptidase_M48"/>
</dbReference>
<keyword evidence="9" id="KW-0482">Metalloprotease</keyword>
<evidence type="ECO:0000313" key="13">
    <source>
        <dbReference type="EMBL" id="MBS9533027.1"/>
    </source>
</evidence>
<keyword evidence="5" id="KW-0479">Metal-binding</keyword>
<dbReference type="Pfam" id="PF01435">
    <property type="entry name" value="Peptidase_M48"/>
    <property type="match status" value="1"/>
</dbReference>
<evidence type="ECO:0000256" key="11">
    <source>
        <dbReference type="SAM" id="Phobius"/>
    </source>
</evidence>
<evidence type="ECO:0000313" key="14">
    <source>
        <dbReference type="Proteomes" id="UP001519535"/>
    </source>
</evidence>
<keyword evidence="7" id="KW-0862">Zinc</keyword>
<feature type="transmembrane region" description="Helical" evidence="11">
    <location>
        <begin position="182"/>
        <end position="204"/>
    </location>
</feature>
<feature type="domain" description="Peptidase M48" evidence="12">
    <location>
        <begin position="109"/>
        <end position="321"/>
    </location>
</feature>
<keyword evidence="8 11" id="KW-1133">Transmembrane helix</keyword>
<evidence type="ECO:0000256" key="1">
    <source>
        <dbReference type="ARBA" id="ARBA00001947"/>
    </source>
</evidence>
<dbReference type="PANTHER" id="PTHR43221:SF2">
    <property type="entry name" value="PROTEASE HTPX HOMOLOG"/>
    <property type="match status" value="1"/>
</dbReference>
<protein>
    <submittedName>
        <fullName evidence="13">M48 family metallopeptidase</fullName>
    </submittedName>
</protein>
<sequence length="633" mass="67658">MDFFERQRKVRAASKRMVFLFILAVLGITAVVDVPLVAFATSALPQPVTTEQLVLVTLAVSVFVLLMIGAVSVVQTLMLRHGGGIKVAESLGGVRVPDMPDDPQLKRYRNVVEEIAIAASTPVPVLYHLPNEPAINAFAAGYTPADAVVCVTQGTLDMLNRDELQGVIAHEFSHIVNGDMRLSLKLIGVLAGITVLAVIGRVLYYSGDGRSSRDRDRGNGIPLWLAGLVIMAAGWIGVFFGRLIKAAVSRQREYLADASAVQYTRQASGLTGALKKIGGLEAGSQLNSAKVENVSHMLFGAGMKLSSLYATHPPLLDRIRVFEPDFAAGNLEALRRRWSRQRPNGLAEDAQMNFAGGSVAPPPGPRSAGDYTAAVGNPTAASYAAGARMRDAIPQRIAHLAHNPDTVVPLIYGLVFDRKPDVRQAQYTVIARHHGKPLADEAWRCAGELLNLDPQLRLPVAAIAFPALRSRPATETRLMTSVLGELINADGRVDVFEYCLGTLVFVHLHEALTSGSPWQSRRQNLAGAQGAVCNLLAVLAQTGNSDPQAAAAAFQAGIAVAYPQQSIPFMPGLGVSVLEQVWPVIDGLEGNDKAAVVSAVVTTVMADRVLTVEESELLRTVCGVLHCPVPPVF</sequence>
<gene>
    <name evidence="13" type="ORF">KIH27_05420</name>
</gene>
<evidence type="ECO:0000256" key="5">
    <source>
        <dbReference type="ARBA" id="ARBA00022723"/>
    </source>
</evidence>
<evidence type="ECO:0000256" key="10">
    <source>
        <dbReference type="ARBA" id="ARBA00023136"/>
    </source>
</evidence>